<protein>
    <submittedName>
        <fullName evidence="2">Uncharacterized protein</fullName>
    </submittedName>
</protein>
<feature type="compositionally biased region" description="Acidic residues" evidence="1">
    <location>
        <begin position="105"/>
        <end position="116"/>
    </location>
</feature>
<feature type="compositionally biased region" description="Polar residues" evidence="1">
    <location>
        <begin position="18"/>
        <end position="28"/>
    </location>
</feature>
<dbReference type="OrthoDB" id="3111723at2759"/>
<evidence type="ECO:0000256" key="1">
    <source>
        <dbReference type="SAM" id="MobiDB-lite"/>
    </source>
</evidence>
<keyword evidence="3" id="KW-1185">Reference proteome</keyword>
<evidence type="ECO:0000313" key="3">
    <source>
        <dbReference type="Proteomes" id="UP000298030"/>
    </source>
</evidence>
<feature type="region of interest" description="Disordered" evidence="1">
    <location>
        <begin position="1"/>
        <end position="123"/>
    </location>
</feature>
<proteinExistence type="predicted"/>
<sequence>MRLSGRAGCPLACCTTRPPLQQRNSHQPPSGVGLASSPIGAPRTQSQLGRQSPPPSLALVQSNLPASGSQDGVASLSNAHSSSQERHTRLKRTAQEIQDPFEALSDSDSDTPEEESLSSRETSFNSDVAAFSAELEDPAARRIPDSTIFVHCRGNNTPFYPVIVVENKPWPFSVAPFATSPAMAYQAYNVEAIKRDVAHRIFDTRRQAREQLQSVFHEYEGIEQVVYIYAIGGYFRAYEVTREMVTYGKVPPLDPPTHTEIQYLFADPNQWDDEVGYERPSADTSINWRLNDSLIECWKKVVGGSEG</sequence>
<reference evidence="2 3" key="1">
    <citation type="journal article" date="2019" name="Nat. Ecol. Evol.">
        <title>Megaphylogeny resolves global patterns of mushroom evolution.</title>
        <authorList>
            <person name="Varga T."/>
            <person name="Krizsan K."/>
            <person name="Foldi C."/>
            <person name="Dima B."/>
            <person name="Sanchez-Garcia M."/>
            <person name="Sanchez-Ramirez S."/>
            <person name="Szollosi G.J."/>
            <person name="Szarkandi J.G."/>
            <person name="Papp V."/>
            <person name="Albert L."/>
            <person name="Andreopoulos W."/>
            <person name="Angelini C."/>
            <person name="Antonin V."/>
            <person name="Barry K.W."/>
            <person name="Bougher N.L."/>
            <person name="Buchanan P."/>
            <person name="Buyck B."/>
            <person name="Bense V."/>
            <person name="Catcheside P."/>
            <person name="Chovatia M."/>
            <person name="Cooper J."/>
            <person name="Damon W."/>
            <person name="Desjardin D."/>
            <person name="Finy P."/>
            <person name="Geml J."/>
            <person name="Haridas S."/>
            <person name="Hughes K."/>
            <person name="Justo A."/>
            <person name="Karasinski D."/>
            <person name="Kautmanova I."/>
            <person name="Kiss B."/>
            <person name="Kocsube S."/>
            <person name="Kotiranta H."/>
            <person name="LaButti K.M."/>
            <person name="Lechner B.E."/>
            <person name="Liimatainen K."/>
            <person name="Lipzen A."/>
            <person name="Lukacs Z."/>
            <person name="Mihaltcheva S."/>
            <person name="Morgado L.N."/>
            <person name="Niskanen T."/>
            <person name="Noordeloos M.E."/>
            <person name="Ohm R.A."/>
            <person name="Ortiz-Santana B."/>
            <person name="Ovrebo C."/>
            <person name="Racz N."/>
            <person name="Riley R."/>
            <person name="Savchenko A."/>
            <person name="Shiryaev A."/>
            <person name="Soop K."/>
            <person name="Spirin V."/>
            <person name="Szebenyi C."/>
            <person name="Tomsovsky M."/>
            <person name="Tulloss R.E."/>
            <person name="Uehling J."/>
            <person name="Grigoriev I.V."/>
            <person name="Vagvolgyi C."/>
            <person name="Papp T."/>
            <person name="Martin F.M."/>
            <person name="Miettinen O."/>
            <person name="Hibbett D.S."/>
            <person name="Nagy L.G."/>
        </authorList>
    </citation>
    <scope>NUCLEOTIDE SEQUENCE [LARGE SCALE GENOMIC DNA]</scope>
    <source>
        <strain evidence="2 3">FP101781</strain>
    </source>
</reference>
<comment type="caution">
    <text evidence="2">The sequence shown here is derived from an EMBL/GenBank/DDBJ whole genome shotgun (WGS) entry which is preliminary data.</text>
</comment>
<dbReference type="AlphaFoldDB" id="A0A4Y7T6Z4"/>
<name>A0A4Y7T6Z4_COPMI</name>
<gene>
    <name evidence="2" type="ORF">FA13DRAFT_1710809</name>
</gene>
<organism evidence="2 3">
    <name type="scientific">Coprinellus micaceus</name>
    <name type="common">Glistening ink-cap mushroom</name>
    <name type="synonym">Coprinus micaceus</name>
    <dbReference type="NCBI Taxonomy" id="71717"/>
    <lineage>
        <taxon>Eukaryota</taxon>
        <taxon>Fungi</taxon>
        <taxon>Dikarya</taxon>
        <taxon>Basidiomycota</taxon>
        <taxon>Agaricomycotina</taxon>
        <taxon>Agaricomycetes</taxon>
        <taxon>Agaricomycetidae</taxon>
        <taxon>Agaricales</taxon>
        <taxon>Agaricineae</taxon>
        <taxon>Psathyrellaceae</taxon>
        <taxon>Coprinellus</taxon>
    </lineage>
</organism>
<evidence type="ECO:0000313" key="2">
    <source>
        <dbReference type="EMBL" id="TEB29957.1"/>
    </source>
</evidence>
<dbReference type="EMBL" id="QPFP01000025">
    <property type="protein sequence ID" value="TEB29957.1"/>
    <property type="molecule type" value="Genomic_DNA"/>
</dbReference>
<dbReference type="Proteomes" id="UP000298030">
    <property type="component" value="Unassembled WGS sequence"/>
</dbReference>
<accession>A0A4Y7T6Z4</accession>
<feature type="compositionally biased region" description="Polar residues" evidence="1">
    <location>
        <begin position="59"/>
        <end position="82"/>
    </location>
</feature>